<sequence>MRIINFSHPLTAENLGQIEALTGVKVEEVKDVPSQIDPHQPLAPQIEALLDGLGLTASEWQTAPLIINLPALNYSAACLLAQLHGRTGHFPPVLRLRPVPGSLVPRFEVAEILNLQAIRERARGKR</sequence>
<dbReference type="NCBIfam" id="NF040560">
    <property type="entry name" value="CAS_Csx15"/>
    <property type="match status" value="1"/>
</dbReference>
<evidence type="ECO:0000313" key="1">
    <source>
        <dbReference type="EMBL" id="RPF47004.1"/>
    </source>
</evidence>
<organism evidence="1 2">
    <name type="scientific">Thermodesulfitimonas autotrophica</name>
    <dbReference type="NCBI Taxonomy" id="1894989"/>
    <lineage>
        <taxon>Bacteria</taxon>
        <taxon>Bacillati</taxon>
        <taxon>Bacillota</taxon>
        <taxon>Clostridia</taxon>
        <taxon>Thermoanaerobacterales</taxon>
        <taxon>Thermoanaerobacteraceae</taxon>
        <taxon>Thermodesulfitimonas</taxon>
    </lineage>
</organism>
<comment type="caution">
    <text evidence="1">The sequence shown here is derived from an EMBL/GenBank/DDBJ whole genome shotgun (WGS) entry which is preliminary data.</text>
</comment>
<proteinExistence type="predicted"/>
<reference evidence="1 2" key="1">
    <citation type="submission" date="2018-11" db="EMBL/GenBank/DDBJ databases">
        <title>Genomic Encyclopedia of Type Strains, Phase IV (KMG-IV): sequencing the most valuable type-strain genomes for metagenomic binning, comparative biology and taxonomic classification.</title>
        <authorList>
            <person name="Goeker M."/>
        </authorList>
    </citation>
    <scope>NUCLEOTIDE SEQUENCE [LARGE SCALE GENOMIC DNA]</scope>
    <source>
        <strain evidence="1 2">DSM 102936</strain>
    </source>
</reference>
<dbReference type="OrthoDB" id="597445at2"/>
<dbReference type="CDD" id="cd09766">
    <property type="entry name" value="Csx15_I-U"/>
    <property type="match status" value="1"/>
</dbReference>
<accession>A0A3N5AQ49</accession>
<protein>
    <submittedName>
        <fullName evidence="1">Uncharacterized protein</fullName>
    </submittedName>
</protein>
<name>A0A3N5AQ49_9THEO</name>
<gene>
    <name evidence="1" type="ORF">EDD75_1271</name>
</gene>
<dbReference type="EMBL" id="RKRE01000002">
    <property type="protein sequence ID" value="RPF47004.1"/>
    <property type="molecule type" value="Genomic_DNA"/>
</dbReference>
<keyword evidence="2" id="KW-1185">Reference proteome</keyword>
<dbReference type="Proteomes" id="UP000282654">
    <property type="component" value="Unassembled WGS sequence"/>
</dbReference>
<dbReference type="AlphaFoldDB" id="A0A3N5AQ49"/>
<evidence type="ECO:0000313" key="2">
    <source>
        <dbReference type="Proteomes" id="UP000282654"/>
    </source>
</evidence>
<dbReference type="RefSeq" id="WP_123929636.1">
    <property type="nucleotide sequence ID" value="NZ_RKRE01000002.1"/>
</dbReference>